<name>A0A077ZUK3_STYLE</name>
<dbReference type="Pfam" id="PF06862">
    <property type="entry name" value="Utp25_C"/>
    <property type="match status" value="1"/>
</dbReference>
<dbReference type="GO" id="GO:0032040">
    <property type="term" value="C:small-subunit processome"/>
    <property type="evidence" value="ECO:0007669"/>
    <property type="project" value="TreeGrafter"/>
</dbReference>
<evidence type="ECO:0000259" key="6">
    <source>
        <dbReference type="Pfam" id="PF22916"/>
    </source>
</evidence>
<dbReference type="OrthoDB" id="10264378at2759"/>
<feature type="region of interest" description="Disordered" evidence="4">
    <location>
        <begin position="288"/>
        <end position="320"/>
    </location>
</feature>
<dbReference type="InterPro" id="IPR053940">
    <property type="entry name" value="UTP25_NTPase-like"/>
</dbReference>
<dbReference type="GO" id="GO:0034511">
    <property type="term" value="F:U3 snoRNA binding"/>
    <property type="evidence" value="ECO:0007669"/>
    <property type="project" value="InterPro"/>
</dbReference>
<evidence type="ECO:0000256" key="2">
    <source>
        <dbReference type="ARBA" id="ARBA00009223"/>
    </source>
</evidence>
<evidence type="ECO:0000313" key="8">
    <source>
        <dbReference type="Proteomes" id="UP000039865"/>
    </source>
</evidence>
<dbReference type="GO" id="GO:0000462">
    <property type="term" value="P:maturation of SSU-rRNA from tricistronic rRNA transcript (SSU-rRNA, 5.8S rRNA, LSU-rRNA)"/>
    <property type="evidence" value="ECO:0007669"/>
    <property type="project" value="TreeGrafter"/>
</dbReference>
<accession>A0A077ZUK3</accession>
<evidence type="ECO:0000259" key="5">
    <source>
        <dbReference type="Pfam" id="PF06862"/>
    </source>
</evidence>
<protein>
    <submittedName>
        <fullName evidence="7">Digestive organ expansion factor homolog</fullName>
    </submittedName>
</protein>
<comment type="similarity">
    <text evidence="2">Belongs to the UTP25 family.</text>
</comment>
<keyword evidence="8" id="KW-1185">Reference proteome</keyword>
<evidence type="ECO:0000256" key="1">
    <source>
        <dbReference type="ARBA" id="ARBA00004604"/>
    </source>
</evidence>
<dbReference type="InParanoid" id="A0A077ZUK3"/>
<dbReference type="EMBL" id="CCKQ01002472">
    <property type="protein sequence ID" value="CDW73562.1"/>
    <property type="molecule type" value="Genomic_DNA"/>
</dbReference>
<feature type="domain" description="UTP25 NTP hydrolase-like" evidence="6">
    <location>
        <begin position="328"/>
        <end position="542"/>
    </location>
</feature>
<dbReference type="Proteomes" id="UP000039865">
    <property type="component" value="Unassembled WGS sequence"/>
</dbReference>
<dbReference type="GO" id="GO:0019843">
    <property type="term" value="F:rRNA binding"/>
    <property type="evidence" value="ECO:0007669"/>
    <property type="project" value="TreeGrafter"/>
</dbReference>
<dbReference type="AlphaFoldDB" id="A0A077ZUK3"/>
<evidence type="ECO:0000256" key="4">
    <source>
        <dbReference type="SAM" id="MobiDB-lite"/>
    </source>
</evidence>
<dbReference type="Gene3D" id="3.40.50.300">
    <property type="entry name" value="P-loop containing nucleotide triphosphate hydrolases"/>
    <property type="match status" value="1"/>
</dbReference>
<dbReference type="PANTHER" id="PTHR12933">
    <property type="entry name" value="ORF PROTEIN-RELATED"/>
    <property type="match status" value="1"/>
</dbReference>
<proteinExistence type="inferred from homology"/>
<evidence type="ECO:0000256" key="3">
    <source>
        <dbReference type="ARBA" id="ARBA00023242"/>
    </source>
</evidence>
<dbReference type="InterPro" id="IPR053939">
    <property type="entry name" value="UTP25_C"/>
</dbReference>
<feature type="domain" description="UTP25 C-terminal" evidence="5">
    <location>
        <begin position="566"/>
        <end position="704"/>
    </location>
</feature>
<sequence>MLGKRNKRQKVAQEKFINEQLEKLQNPEQDQQQLNSNDDPYHKYLKLLNKDKNIKGKESIQEALKQNHLANKKRNEQDESIQKFLNACEDRQKLEFKVIPSYRNYYLEKQANQKIENIKKIVKLEHQTLQMQTKYFPLVEMKSNQGQDLEAKGLNFELAQQLLNNTAFHKETLERIGLMKDFSLYKESEYQTNLEKSSRNTKSANQNQNLIKIMGLELFNLIRTGQDIRVEYDNGEELKRMRETYVLHILDYLLQDRERIHRNDKKILQETQKDRITLENVFELAQNQNGLEEKSESEEDEQDKEAIDQQIQEKKPQLDQSDFVKQVNTEHVQDVLKEEMKDQGFTRPKILILTPFKQMAYQIVEMIVMFLNGGKWKKVSKKKKFREEFGSEEEAFNDYFKIGIAINHSKKNDKMSLKIYEQFYESDIIIASPLGLRMITGQDDDENAQKQSRVDFDFLSSIEYLIMDQAEAFVFQNVEHLEEILKVLNRMPKKLTQLNDISRIMDIYTSEDKIFQKVRQNIVISKFRNLDIEYCLDNYCNNNMFGRIKLQRIQPNRAKLMCEQYQCKMTLRRLPNVESFEHVDDSRFSFFTKKIWDKLYENNQGYTLLFVPSYFDFVRLRTYFKNKNAQVALISEYSEKKDCQRNRHYYETAEKPILMITERALIFDKIKLRYARNIVLYGLPESPDTFTDALCEILNPQNWKIMMKLRLNKAKMSKDEGKSEEQLLEEARAIVKEKHTDRSIVGLFSKFDKLQLERIVGTINYSRLISNEAKDSFNF</sequence>
<reference evidence="7 8" key="1">
    <citation type="submission" date="2014-06" db="EMBL/GenBank/DDBJ databases">
        <authorList>
            <person name="Swart Estienne"/>
        </authorList>
    </citation>
    <scope>NUCLEOTIDE SEQUENCE [LARGE SCALE GENOMIC DNA]</scope>
    <source>
        <strain evidence="7 8">130c</strain>
    </source>
</reference>
<evidence type="ECO:0000313" key="7">
    <source>
        <dbReference type="EMBL" id="CDW73562.1"/>
    </source>
</evidence>
<dbReference type="InterPro" id="IPR027417">
    <property type="entry name" value="P-loop_NTPase"/>
</dbReference>
<dbReference type="Pfam" id="PF22916">
    <property type="entry name" value="UTP25_NTPase-like"/>
    <property type="match status" value="1"/>
</dbReference>
<dbReference type="OMA" id="ILMITER"/>
<keyword evidence="3" id="KW-0539">Nucleus</keyword>
<organism evidence="7 8">
    <name type="scientific">Stylonychia lemnae</name>
    <name type="common">Ciliate</name>
    <dbReference type="NCBI Taxonomy" id="5949"/>
    <lineage>
        <taxon>Eukaryota</taxon>
        <taxon>Sar</taxon>
        <taxon>Alveolata</taxon>
        <taxon>Ciliophora</taxon>
        <taxon>Intramacronucleata</taxon>
        <taxon>Spirotrichea</taxon>
        <taxon>Stichotrichia</taxon>
        <taxon>Sporadotrichida</taxon>
        <taxon>Oxytrichidae</taxon>
        <taxon>Stylonychinae</taxon>
        <taxon>Stylonychia</taxon>
    </lineage>
</organism>
<dbReference type="InterPro" id="IPR010678">
    <property type="entry name" value="UTP25"/>
</dbReference>
<gene>
    <name evidence="7" type="primary">Contig6191.g6619</name>
    <name evidence="7" type="ORF">STYLEM_2545</name>
</gene>
<dbReference type="PANTHER" id="PTHR12933:SF0">
    <property type="entry name" value="U3 SMALL NUCLEOLAR RNA-ASSOCIATED PROTEIN 25 HOMOLOG"/>
    <property type="match status" value="1"/>
</dbReference>
<comment type="subcellular location">
    <subcellularLocation>
        <location evidence="1">Nucleus</location>
        <location evidence="1">Nucleolus</location>
    </subcellularLocation>
</comment>
<feature type="compositionally biased region" description="Basic and acidic residues" evidence="4">
    <location>
        <begin position="304"/>
        <end position="317"/>
    </location>
</feature>